<evidence type="ECO:0000313" key="2">
    <source>
        <dbReference type="Proteomes" id="UP000250235"/>
    </source>
</evidence>
<dbReference type="Proteomes" id="UP000250235">
    <property type="component" value="Unassembled WGS sequence"/>
</dbReference>
<keyword evidence="2" id="KW-1185">Reference proteome</keyword>
<reference evidence="1 2" key="1">
    <citation type="journal article" date="2015" name="Proc. Natl. Acad. Sci. U.S.A.">
        <title>The resurrection genome of Boea hygrometrica: A blueprint for survival of dehydration.</title>
        <authorList>
            <person name="Xiao L."/>
            <person name="Yang G."/>
            <person name="Zhang L."/>
            <person name="Yang X."/>
            <person name="Zhao S."/>
            <person name="Ji Z."/>
            <person name="Zhou Q."/>
            <person name="Hu M."/>
            <person name="Wang Y."/>
            <person name="Chen M."/>
            <person name="Xu Y."/>
            <person name="Jin H."/>
            <person name="Xiao X."/>
            <person name="Hu G."/>
            <person name="Bao F."/>
            <person name="Hu Y."/>
            <person name="Wan P."/>
            <person name="Li L."/>
            <person name="Deng X."/>
            <person name="Kuang T."/>
            <person name="Xiang C."/>
            <person name="Zhu J.K."/>
            <person name="Oliver M.J."/>
            <person name="He Y."/>
        </authorList>
    </citation>
    <scope>NUCLEOTIDE SEQUENCE [LARGE SCALE GENOMIC DNA]</scope>
    <source>
        <strain evidence="2">cv. XS01</strain>
    </source>
</reference>
<accession>A0A2Z7D632</accession>
<protein>
    <submittedName>
        <fullName evidence="1">Uncharacterized protein</fullName>
    </submittedName>
</protein>
<evidence type="ECO:0000313" key="1">
    <source>
        <dbReference type="EMBL" id="KZV54943.1"/>
    </source>
</evidence>
<sequence>MVQVRQLRDKRKVEAETAGWHSDCPPACAWILDLPVFAFTFGHVDVVQEERARKTEVDVEHLTRLIDDMELVLSRFQRMNPPTLSGAEDGVTGEEWLEHMVGLFDRVQCDEERRLSLATLQLIQYTIDLFMEVRTSMSYVSPSSSSKGSTRRFDLYIVYRPDPATSSCENS</sequence>
<organism evidence="1 2">
    <name type="scientific">Dorcoceras hygrometricum</name>
    <dbReference type="NCBI Taxonomy" id="472368"/>
    <lineage>
        <taxon>Eukaryota</taxon>
        <taxon>Viridiplantae</taxon>
        <taxon>Streptophyta</taxon>
        <taxon>Embryophyta</taxon>
        <taxon>Tracheophyta</taxon>
        <taxon>Spermatophyta</taxon>
        <taxon>Magnoliopsida</taxon>
        <taxon>eudicotyledons</taxon>
        <taxon>Gunneridae</taxon>
        <taxon>Pentapetalae</taxon>
        <taxon>asterids</taxon>
        <taxon>lamiids</taxon>
        <taxon>Lamiales</taxon>
        <taxon>Gesneriaceae</taxon>
        <taxon>Didymocarpoideae</taxon>
        <taxon>Trichosporeae</taxon>
        <taxon>Loxocarpinae</taxon>
        <taxon>Dorcoceras</taxon>
    </lineage>
</organism>
<dbReference type="AlphaFoldDB" id="A0A2Z7D632"/>
<dbReference type="EMBL" id="KQ989063">
    <property type="protein sequence ID" value="KZV54943.1"/>
    <property type="molecule type" value="Genomic_DNA"/>
</dbReference>
<proteinExistence type="predicted"/>
<name>A0A2Z7D632_9LAMI</name>
<gene>
    <name evidence="1" type="ORF">F511_35667</name>
</gene>